<feature type="transmembrane region" description="Helical" evidence="13">
    <location>
        <begin position="524"/>
        <end position="548"/>
    </location>
</feature>
<keyword evidence="6 13" id="KW-0812">Transmembrane</keyword>
<keyword evidence="10 13" id="KW-0143">Chaperone</keyword>
<dbReference type="CDD" id="cd19961">
    <property type="entry name" value="EcYidC-like_peri"/>
    <property type="match status" value="1"/>
</dbReference>
<proteinExistence type="inferred from homology"/>
<organism evidence="17 18">
    <name type="scientific">Novosphingobium bradum</name>
    <dbReference type="NCBI Taxonomy" id="1737444"/>
    <lineage>
        <taxon>Bacteria</taxon>
        <taxon>Pseudomonadati</taxon>
        <taxon>Pseudomonadota</taxon>
        <taxon>Alphaproteobacteria</taxon>
        <taxon>Sphingomonadales</taxon>
        <taxon>Sphingomonadaceae</taxon>
        <taxon>Novosphingobium</taxon>
    </lineage>
</organism>
<protein>
    <recommendedName>
        <fullName evidence="3 13">Membrane protein insertase YidC</fullName>
    </recommendedName>
    <alternativeName>
        <fullName evidence="12 13">Foldase YidC</fullName>
    </alternativeName>
    <alternativeName>
        <fullName evidence="11 13">Membrane integrase YidC</fullName>
    </alternativeName>
    <alternativeName>
        <fullName evidence="13">Membrane protein YidC</fullName>
    </alternativeName>
</protein>
<keyword evidence="18" id="KW-1185">Reference proteome</keyword>
<accession>A0ABV7IKM4</accession>
<evidence type="ECO:0000256" key="10">
    <source>
        <dbReference type="ARBA" id="ARBA00023186"/>
    </source>
</evidence>
<evidence type="ECO:0000256" key="6">
    <source>
        <dbReference type="ARBA" id="ARBA00022692"/>
    </source>
</evidence>
<dbReference type="NCBIfam" id="TIGR03593">
    <property type="entry name" value="yidC_nterm"/>
    <property type="match status" value="1"/>
</dbReference>
<evidence type="ECO:0000313" key="17">
    <source>
        <dbReference type="EMBL" id="MFC3173238.1"/>
    </source>
</evidence>
<keyword evidence="9 13" id="KW-0472">Membrane</keyword>
<sequence>MQNQRNLILAVLLTILLIFGWDSAMRYMYPEANRPKPAATQAAPVAEPARADKPTREGGLANPADVALEARDLATALNPAGRVAIAAPGLSGSINLTGALVDDLVTPRHTATIEKNSGPARIFSPAGTPAQQFAQVGWTGANVAVPSAQTVWTAPAGARLTPKTPVRLTWANGQGQTFAITYAIDDDYLITISQAVTNAGPAPVRLQPIAQVNRTDKTASVSTWTLHSGPFGAFDGSVKFKPNYKDVAETGTVQNIGKPDWLGFTDIYWMSVLAPDGAAQGSDFRAPGNGIYLANLYYQPADVAPGQTLAHTTRLFAGAKESAVLDRYEEAGLSNFGHAIDWGWFFWFEKPIFWLLKSLFKTVGNFGVAIILLTLIVRGIMFPIAQRQFASMAQMRAIQPKMKALQERYKDDKQRLQEETMKLYKEEGVNPLAGCLPIFLQIPVFFALYKVLTLAVEMRHQPFALWIHDLSAPDPLHILNLFGLLPFNPPGFLAIGVLALLLGFTMWLQFKLNPAAPDPVQQQVFAIMPWMMMFVMAPFAAGLLIYWITSNILTIAQQKYLYARHPQLKAMVDKERVDVGAAAKRAK</sequence>
<evidence type="ECO:0000256" key="2">
    <source>
        <dbReference type="ARBA" id="ARBA00010527"/>
    </source>
</evidence>
<evidence type="ECO:0000256" key="3">
    <source>
        <dbReference type="ARBA" id="ARBA00015325"/>
    </source>
</evidence>
<keyword evidence="7 13" id="KW-0653">Protein transport</keyword>
<evidence type="ECO:0000256" key="5">
    <source>
        <dbReference type="ARBA" id="ARBA00022475"/>
    </source>
</evidence>
<dbReference type="RefSeq" id="WP_379508624.1">
    <property type="nucleotide sequence ID" value="NZ_JBHRTQ010000003.1"/>
</dbReference>
<feature type="region of interest" description="Disordered" evidence="14">
    <location>
        <begin position="38"/>
        <end position="58"/>
    </location>
</feature>
<evidence type="ECO:0000313" key="18">
    <source>
        <dbReference type="Proteomes" id="UP001595604"/>
    </source>
</evidence>
<keyword evidence="5 13" id="KW-1003">Cell membrane</keyword>
<comment type="function">
    <text evidence="13">Required for the insertion and/or proper folding and/or complex formation of integral membrane proteins into the membrane. Involved in integration of membrane proteins that insert both dependently and independently of the Sec translocase complex, as well as at least some lipoproteins. Aids folding of multispanning membrane proteins.</text>
</comment>
<evidence type="ECO:0000256" key="14">
    <source>
        <dbReference type="SAM" id="MobiDB-lite"/>
    </source>
</evidence>
<evidence type="ECO:0000259" key="15">
    <source>
        <dbReference type="Pfam" id="PF02096"/>
    </source>
</evidence>
<evidence type="ECO:0000256" key="1">
    <source>
        <dbReference type="ARBA" id="ARBA00004429"/>
    </source>
</evidence>
<dbReference type="InterPro" id="IPR001708">
    <property type="entry name" value="YidC/ALB3/OXA1/COX18"/>
</dbReference>
<dbReference type="InterPro" id="IPR019998">
    <property type="entry name" value="Membr_insert_YidC"/>
</dbReference>
<keyword evidence="4 13" id="KW-0813">Transport</keyword>
<evidence type="ECO:0000256" key="9">
    <source>
        <dbReference type="ARBA" id="ARBA00023136"/>
    </source>
</evidence>
<reference evidence="18" key="1">
    <citation type="journal article" date="2019" name="Int. J. Syst. Evol. Microbiol.">
        <title>The Global Catalogue of Microorganisms (GCM) 10K type strain sequencing project: providing services to taxonomists for standard genome sequencing and annotation.</title>
        <authorList>
            <consortium name="The Broad Institute Genomics Platform"/>
            <consortium name="The Broad Institute Genome Sequencing Center for Infectious Disease"/>
            <person name="Wu L."/>
            <person name="Ma J."/>
        </authorList>
    </citation>
    <scope>NUCLEOTIDE SEQUENCE [LARGE SCALE GENOMIC DNA]</scope>
    <source>
        <strain evidence="18">KCTC 42984</strain>
    </source>
</reference>
<dbReference type="CDD" id="cd20070">
    <property type="entry name" value="5TM_YidC_Alb3"/>
    <property type="match status" value="1"/>
</dbReference>
<comment type="caution">
    <text evidence="17">The sequence shown here is derived from an EMBL/GenBank/DDBJ whole genome shotgun (WGS) entry which is preliminary data.</text>
</comment>
<feature type="transmembrane region" description="Helical" evidence="13">
    <location>
        <begin position="491"/>
        <end position="512"/>
    </location>
</feature>
<keyword evidence="8 13" id="KW-1133">Transmembrane helix</keyword>
<feature type="domain" description="Membrane insertase YidC N-terminal" evidence="16">
    <location>
        <begin position="82"/>
        <end position="355"/>
    </location>
</feature>
<comment type="caution">
    <text evidence="13">Lacks conserved residue(s) required for the propagation of feature annotation.</text>
</comment>
<feature type="domain" description="Membrane insertase YidC/Oxa/ALB C-terminal" evidence="15">
    <location>
        <begin position="366"/>
        <end position="561"/>
    </location>
</feature>
<dbReference type="InterPro" id="IPR028053">
    <property type="entry name" value="Membr_insert_YidC_N"/>
</dbReference>
<dbReference type="NCBIfam" id="NF002353">
    <property type="entry name" value="PRK01318.1-4"/>
    <property type="match status" value="1"/>
</dbReference>
<dbReference type="Pfam" id="PF02096">
    <property type="entry name" value="60KD_IMP"/>
    <property type="match status" value="1"/>
</dbReference>
<evidence type="ECO:0000256" key="4">
    <source>
        <dbReference type="ARBA" id="ARBA00022448"/>
    </source>
</evidence>
<dbReference type="PRINTS" id="PR00701">
    <property type="entry name" value="60KDINNERMP"/>
</dbReference>
<feature type="compositionally biased region" description="Low complexity" evidence="14">
    <location>
        <begin position="38"/>
        <end position="48"/>
    </location>
</feature>
<evidence type="ECO:0000256" key="8">
    <source>
        <dbReference type="ARBA" id="ARBA00022989"/>
    </source>
</evidence>
<dbReference type="InterPro" id="IPR038221">
    <property type="entry name" value="YidC_periplasmic_sf"/>
</dbReference>
<evidence type="ECO:0000256" key="13">
    <source>
        <dbReference type="HAMAP-Rule" id="MF_01810"/>
    </source>
</evidence>
<dbReference type="PRINTS" id="PR01900">
    <property type="entry name" value="YIDCPROTEIN"/>
</dbReference>
<comment type="subcellular location">
    <subcellularLocation>
        <location evidence="1">Cell inner membrane</location>
        <topology evidence="1">Multi-pass membrane protein</topology>
    </subcellularLocation>
    <subcellularLocation>
        <location evidence="13">Cell membrane</location>
        <topology evidence="13">Multi-pass membrane protein</topology>
    </subcellularLocation>
</comment>
<dbReference type="EMBL" id="JBHRTQ010000003">
    <property type="protein sequence ID" value="MFC3173238.1"/>
    <property type="molecule type" value="Genomic_DNA"/>
</dbReference>
<feature type="transmembrane region" description="Helical" evidence="13">
    <location>
        <begin position="366"/>
        <end position="385"/>
    </location>
</feature>
<dbReference type="HAMAP" id="MF_01810">
    <property type="entry name" value="YidC_type1"/>
    <property type="match status" value="1"/>
</dbReference>
<gene>
    <name evidence="13 17" type="primary">yidC</name>
    <name evidence="17" type="ORF">ACFOD9_03115</name>
</gene>
<dbReference type="PANTHER" id="PTHR12428">
    <property type="entry name" value="OXA1"/>
    <property type="match status" value="1"/>
</dbReference>
<comment type="subunit">
    <text evidence="13">Interacts with the Sec translocase complex via SecD. Specifically interacts with transmembrane segments of nascent integral membrane proteins during membrane integration.</text>
</comment>
<evidence type="ECO:0000256" key="7">
    <source>
        <dbReference type="ARBA" id="ARBA00022927"/>
    </source>
</evidence>
<name>A0ABV7IKM4_9SPHN</name>
<evidence type="ECO:0000259" key="16">
    <source>
        <dbReference type="Pfam" id="PF14849"/>
    </source>
</evidence>
<dbReference type="Pfam" id="PF14849">
    <property type="entry name" value="YidC_periplas"/>
    <property type="match status" value="1"/>
</dbReference>
<dbReference type="Gene3D" id="2.70.98.90">
    <property type="match status" value="1"/>
</dbReference>
<dbReference type="InterPro" id="IPR047196">
    <property type="entry name" value="YidC_ALB_C"/>
</dbReference>
<dbReference type="Proteomes" id="UP001595604">
    <property type="component" value="Unassembled WGS sequence"/>
</dbReference>
<dbReference type="InterPro" id="IPR028055">
    <property type="entry name" value="YidC/Oxa/ALB_C"/>
</dbReference>
<dbReference type="NCBIfam" id="TIGR03592">
    <property type="entry name" value="yidC_oxa1_cterm"/>
    <property type="match status" value="1"/>
</dbReference>
<evidence type="ECO:0000256" key="11">
    <source>
        <dbReference type="ARBA" id="ARBA00033245"/>
    </source>
</evidence>
<dbReference type="PANTHER" id="PTHR12428:SF65">
    <property type="entry name" value="CYTOCHROME C OXIDASE ASSEMBLY PROTEIN COX18, MITOCHONDRIAL"/>
    <property type="match status" value="1"/>
</dbReference>
<comment type="similarity">
    <text evidence="2 13">Belongs to the OXA1/ALB3/YidC family. Type 1 subfamily.</text>
</comment>
<evidence type="ECO:0000256" key="12">
    <source>
        <dbReference type="ARBA" id="ARBA00033342"/>
    </source>
</evidence>